<dbReference type="Pfam" id="PF13589">
    <property type="entry name" value="HATPase_c_3"/>
    <property type="match status" value="1"/>
</dbReference>
<keyword evidence="2" id="KW-0479">Metal-binding</keyword>
<dbReference type="PANTHER" id="PTHR23336:SF17">
    <property type="entry name" value="MORC FAMILY CW-TYPE ZINC FINGER PROTEIN 3"/>
    <property type="match status" value="1"/>
</dbReference>
<dbReference type="GO" id="GO:0016887">
    <property type="term" value="F:ATP hydrolysis activity"/>
    <property type="evidence" value="ECO:0007669"/>
    <property type="project" value="InterPro"/>
</dbReference>
<dbReference type="InterPro" id="IPR036890">
    <property type="entry name" value="HATPase_C_sf"/>
</dbReference>
<accession>A0A8D3B7C6</accession>
<protein>
    <submittedName>
        <fullName evidence="9">MORC family CW-type zinc finger 3a</fullName>
    </submittedName>
</protein>
<dbReference type="GO" id="GO:0016605">
    <property type="term" value="C:PML body"/>
    <property type="evidence" value="ECO:0007669"/>
    <property type="project" value="TreeGrafter"/>
</dbReference>
<evidence type="ECO:0000259" key="8">
    <source>
        <dbReference type="PROSITE" id="PS51050"/>
    </source>
</evidence>
<evidence type="ECO:0000313" key="10">
    <source>
        <dbReference type="Proteomes" id="UP000694558"/>
    </source>
</evidence>
<feature type="compositionally biased region" description="Acidic residues" evidence="7">
    <location>
        <begin position="446"/>
        <end position="455"/>
    </location>
</feature>
<dbReference type="Gene3D" id="3.30.565.10">
    <property type="entry name" value="Histidine kinase-like ATPase, C-terminal domain"/>
    <property type="match status" value="1"/>
</dbReference>
<evidence type="ECO:0000313" key="9">
    <source>
        <dbReference type="Ensembl" id="ENSSMAP00000029658.2"/>
    </source>
</evidence>
<keyword evidence="5" id="KW-0175">Coiled coil</keyword>
<dbReference type="PANTHER" id="PTHR23336">
    <property type="entry name" value="ZINC FINGER CW-TYPE COILED-COIL DOMAIN PROTEIN 3"/>
    <property type="match status" value="1"/>
</dbReference>
<keyword evidence="3" id="KW-0863">Zinc-finger</keyword>
<dbReference type="GO" id="GO:0008270">
    <property type="term" value="F:zinc ion binding"/>
    <property type="evidence" value="ECO:0007669"/>
    <property type="project" value="UniProtKB-KW"/>
</dbReference>
<evidence type="ECO:0000256" key="6">
    <source>
        <dbReference type="ARBA" id="ARBA00023242"/>
    </source>
</evidence>
<evidence type="ECO:0000256" key="7">
    <source>
        <dbReference type="SAM" id="MobiDB-lite"/>
    </source>
</evidence>
<dbReference type="PROSITE" id="PS51050">
    <property type="entry name" value="ZF_CW"/>
    <property type="match status" value="1"/>
</dbReference>
<reference evidence="9" key="2">
    <citation type="submission" date="2025-08" db="UniProtKB">
        <authorList>
            <consortium name="Ensembl"/>
        </authorList>
    </citation>
    <scope>IDENTIFICATION</scope>
</reference>
<dbReference type="InterPro" id="IPR011124">
    <property type="entry name" value="Znf_CW"/>
</dbReference>
<name>A0A8D3B7C6_SCOMX</name>
<dbReference type="InterPro" id="IPR045261">
    <property type="entry name" value="MORC_ATPase"/>
</dbReference>
<proteinExistence type="predicted"/>
<organism evidence="9 10">
    <name type="scientific">Scophthalmus maximus</name>
    <name type="common">Turbot</name>
    <name type="synonym">Psetta maxima</name>
    <dbReference type="NCBI Taxonomy" id="52904"/>
    <lineage>
        <taxon>Eukaryota</taxon>
        <taxon>Metazoa</taxon>
        <taxon>Chordata</taxon>
        <taxon>Craniata</taxon>
        <taxon>Vertebrata</taxon>
        <taxon>Euteleostomi</taxon>
        <taxon>Actinopterygii</taxon>
        <taxon>Neopterygii</taxon>
        <taxon>Teleostei</taxon>
        <taxon>Neoteleostei</taxon>
        <taxon>Acanthomorphata</taxon>
        <taxon>Carangaria</taxon>
        <taxon>Pleuronectiformes</taxon>
        <taxon>Pleuronectoidei</taxon>
        <taxon>Scophthalmidae</taxon>
        <taxon>Scophthalmus</taxon>
    </lineage>
</organism>
<evidence type="ECO:0000256" key="2">
    <source>
        <dbReference type="ARBA" id="ARBA00022723"/>
    </source>
</evidence>
<dbReference type="Pfam" id="PF17942">
    <property type="entry name" value="Morc6_S5"/>
    <property type="match status" value="1"/>
</dbReference>
<reference evidence="9" key="1">
    <citation type="submission" date="2023-05" db="EMBL/GenBank/DDBJ databases">
        <title>High-quality long-read genome of Scophthalmus maximus.</title>
        <authorList>
            <person name="Lien S."/>
            <person name="Martinez P."/>
        </authorList>
    </citation>
    <scope>NUCLEOTIDE SEQUENCE [LARGE SCALE GENOMIC DNA]</scope>
</reference>
<evidence type="ECO:0000256" key="3">
    <source>
        <dbReference type="ARBA" id="ARBA00022771"/>
    </source>
</evidence>
<comment type="subcellular location">
    <subcellularLocation>
        <location evidence="1">Nucleus</location>
    </subcellularLocation>
</comment>
<dbReference type="Ensembl" id="ENSSMAT00000030022.2">
    <property type="protein sequence ID" value="ENSSMAP00000029658.2"/>
    <property type="gene ID" value="ENSSMAG00000018178.2"/>
</dbReference>
<evidence type="ECO:0000256" key="4">
    <source>
        <dbReference type="ARBA" id="ARBA00022833"/>
    </source>
</evidence>
<dbReference type="AlphaFoldDB" id="A0A8D3B7C6"/>
<evidence type="ECO:0000256" key="1">
    <source>
        <dbReference type="ARBA" id="ARBA00004123"/>
    </source>
</evidence>
<dbReference type="Gene3D" id="3.30.40.100">
    <property type="match status" value="1"/>
</dbReference>
<feature type="region of interest" description="Disordered" evidence="7">
    <location>
        <begin position="443"/>
        <end position="467"/>
    </location>
</feature>
<dbReference type="Pfam" id="PF07496">
    <property type="entry name" value="zf-CW"/>
    <property type="match status" value="1"/>
</dbReference>
<keyword evidence="4" id="KW-0862">Zinc</keyword>
<feature type="domain" description="CW-type" evidence="8">
    <location>
        <begin position="400"/>
        <end position="452"/>
    </location>
</feature>
<evidence type="ECO:0000256" key="5">
    <source>
        <dbReference type="ARBA" id="ARBA00023054"/>
    </source>
</evidence>
<dbReference type="GeneTree" id="ENSGT00940000166160"/>
<dbReference type="SUPFAM" id="SSF55874">
    <property type="entry name" value="ATPase domain of HSP90 chaperone/DNA topoisomerase II/histidine kinase"/>
    <property type="match status" value="1"/>
</dbReference>
<dbReference type="Proteomes" id="UP000694558">
    <property type="component" value="Chromosome 14"/>
</dbReference>
<dbReference type="InterPro" id="IPR041006">
    <property type="entry name" value="Morc_S5"/>
</dbReference>
<keyword evidence="6" id="KW-0539">Nucleus</keyword>
<sequence>MFRFSTDNNFLHLQLCPKFLHTNSTSHTRPFSAIAELIDNAIDPDVNAKQFWIDKTEVKGEICLIFMDNGNGLDHETMHKMLSFGYSDKTAVNGVAPIGIYGNGFKSGSMRLGKDAIVFSKSKSTSCVGMLSQTYLEKIDANQIVVPIVSFGQVETSRGSLQDILQYSPFTTQKELLDELKAISATGKTGTKIIIWNLRRTSSGTVEFDFGKDRYDVKIPSDLYESENGPYGGVSSYVPECVYSLRSYCSILYKKPRMQIIIRGQKVQSKLIAKSLAHTRKDHYTPKFLKCKRIPIIFGYNTESKEQYGIMMYHKNRLIKAYERVGCQNKANNEGVGVIGIIECNFLNPTHNKQSFDETDSYRKTIISLGIKLEEYWKEIRFKWTKENPDSIKSVEDTTKRPDQNWVQCNDCMRWRKLPDGIDCSKLPDRWFCHMNPDPQFRSCQVEEEPEDSDDDKPSYCKTYKQQ</sequence>